<evidence type="ECO:0000256" key="3">
    <source>
        <dbReference type="ARBA" id="ARBA00022475"/>
    </source>
</evidence>
<feature type="transmembrane region" description="Helical" evidence="7">
    <location>
        <begin position="499"/>
        <end position="521"/>
    </location>
</feature>
<name>A0A2P7SKK0_9HYPH</name>
<gene>
    <name evidence="9" type="ORF">C7I85_04565</name>
</gene>
<dbReference type="PRINTS" id="PR01036">
    <property type="entry name" value="TCRTETB"/>
</dbReference>
<evidence type="ECO:0000313" key="9">
    <source>
        <dbReference type="EMBL" id="PSJ62861.1"/>
    </source>
</evidence>
<dbReference type="InterPro" id="IPR004638">
    <property type="entry name" value="EmrB-like"/>
</dbReference>
<feature type="transmembrane region" description="Helical" evidence="7">
    <location>
        <begin position="93"/>
        <end position="113"/>
    </location>
</feature>
<dbReference type="CDD" id="cd17503">
    <property type="entry name" value="MFS_LmrB_MDR_like"/>
    <property type="match status" value="1"/>
</dbReference>
<dbReference type="Proteomes" id="UP000240653">
    <property type="component" value="Unassembled WGS sequence"/>
</dbReference>
<feature type="transmembrane region" description="Helical" evidence="7">
    <location>
        <begin position="250"/>
        <end position="267"/>
    </location>
</feature>
<feature type="transmembrane region" description="Helical" evidence="7">
    <location>
        <begin position="26"/>
        <end position="54"/>
    </location>
</feature>
<dbReference type="PROSITE" id="PS50850">
    <property type="entry name" value="MFS"/>
    <property type="match status" value="1"/>
</dbReference>
<sequence length="536" mass="57256">MSSQTARTGAPAAPHNAGVSSGSNPWLIAVLVALASFMEVLDTTIANVALPYIAGGVGVSEDEASWVVTTYLVANAISLTASGFLARRLGRKAFFVGCLALFTISSVLSGLAWNLQSLLLFRIMQGLGGGGMVPVSQSILADAFPPEKRGQGFALFGVAVVVAPVVGPTLGGWLSDNWSWHWCFLINGPVGLFAMAMIAAILREPATEKRRQLQQKGRFDLIGFVLAATFLGALELMLDRGLEDDWFSSSFIIIVATICAVAFMLMIPWEISRPNPMIDLRMIATRQFGTSLLVMLGAGAIMFSTTQFLPQLVQQNFGYTATWAGLVLSPGGVVTMVMMFIVGPLSGKVQPKYLIMAGALITALSMYDLTNVYGDLGFWFFSRSRILLGVGLPLIFLPILAAAYDGIPPDKTDQASALINVARNTGGSIGVSLASNVLAHREQFHQGRLAEHTIPSSVPYKDTLQQVTDYFAAHGSSLAEAHQQAIAWIGQQLQAQAAFLAYMDVFWVLTLISLAAVPLALSLRKVKLGGAAPMAH</sequence>
<feature type="transmembrane region" description="Helical" evidence="7">
    <location>
        <begin position="153"/>
        <end position="173"/>
    </location>
</feature>
<feature type="transmembrane region" description="Helical" evidence="7">
    <location>
        <begin position="386"/>
        <end position="404"/>
    </location>
</feature>
<dbReference type="Gene3D" id="1.20.1250.20">
    <property type="entry name" value="MFS general substrate transporter like domains"/>
    <property type="match status" value="1"/>
</dbReference>
<keyword evidence="2" id="KW-0813">Transport</keyword>
<feature type="transmembrane region" description="Helical" evidence="7">
    <location>
        <begin position="66"/>
        <end position="86"/>
    </location>
</feature>
<feature type="transmembrane region" description="Helical" evidence="7">
    <location>
        <begin position="179"/>
        <end position="201"/>
    </location>
</feature>
<dbReference type="InterPro" id="IPR036259">
    <property type="entry name" value="MFS_trans_sf"/>
</dbReference>
<dbReference type="GO" id="GO:0022857">
    <property type="term" value="F:transmembrane transporter activity"/>
    <property type="evidence" value="ECO:0007669"/>
    <property type="project" value="InterPro"/>
</dbReference>
<dbReference type="RefSeq" id="WP_106722762.1">
    <property type="nucleotide sequence ID" value="NZ_PXYL01000002.1"/>
</dbReference>
<organism evidence="9 10">
    <name type="scientific">Pseudaminobacter soli</name>
    <name type="common">ex Li et al. 2025</name>
    <dbReference type="NCBI Taxonomy" id="1295366"/>
    <lineage>
        <taxon>Bacteria</taxon>
        <taxon>Pseudomonadati</taxon>
        <taxon>Pseudomonadota</taxon>
        <taxon>Alphaproteobacteria</taxon>
        <taxon>Hyphomicrobiales</taxon>
        <taxon>Phyllobacteriaceae</taxon>
        <taxon>Pseudaminobacter</taxon>
    </lineage>
</organism>
<dbReference type="SUPFAM" id="SSF103473">
    <property type="entry name" value="MFS general substrate transporter"/>
    <property type="match status" value="1"/>
</dbReference>
<dbReference type="InterPro" id="IPR011701">
    <property type="entry name" value="MFS"/>
</dbReference>
<keyword evidence="4 7" id="KW-0812">Transmembrane</keyword>
<evidence type="ECO:0000256" key="5">
    <source>
        <dbReference type="ARBA" id="ARBA00022989"/>
    </source>
</evidence>
<dbReference type="Pfam" id="PF07690">
    <property type="entry name" value="MFS_1"/>
    <property type="match status" value="1"/>
</dbReference>
<keyword evidence="3" id="KW-1003">Cell membrane</keyword>
<reference evidence="9 10" key="1">
    <citation type="submission" date="2018-03" db="EMBL/GenBank/DDBJ databases">
        <title>The draft genome of Mesorhizobium soli JCM 19897.</title>
        <authorList>
            <person name="Li L."/>
            <person name="Liu L."/>
            <person name="Liang L."/>
            <person name="Wang T."/>
            <person name="Zhang X."/>
        </authorList>
    </citation>
    <scope>NUCLEOTIDE SEQUENCE [LARGE SCALE GENOMIC DNA]</scope>
    <source>
        <strain evidence="9 10">JCM 19897</strain>
    </source>
</reference>
<keyword evidence="5 7" id="KW-1133">Transmembrane helix</keyword>
<dbReference type="PANTHER" id="PTHR23501">
    <property type="entry name" value="MAJOR FACILITATOR SUPERFAMILY"/>
    <property type="match status" value="1"/>
</dbReference>
<feature type="transmembrane region" description="Helical" evidence="7">
    <location>
        <begin position="353"/>
        <end position="374"/>
    </location>
</feature>
<feature type="transmembrane region" description="Helical" evidence="7">
    <location>
        <begin position="221"/>
        <end position="238"/>
    </location>
</feature>
<dbReference type="AlphaFoldDB" id="A0A2P7SKK0"/>
<keyword evidence="10" id="KW-1185">Reference proteome</keyword>
<keyword evidence="6 7" id="KW-0472">Membrane</keyword>
<protein>
    <submittedName>
        <fullName evidence="9">EmrB/QacA family drug resistance transporter</fullName>
    </submittedName>
</protein>
<proteinExistence type="predicted"/>
<evidence type="ECO:0000256" key="6">
    <source>
        <dbReference type="ARBA" id="ARBA00023136"/>
    </source>
</evidence>
<evidence type="ECO:0000256" key="1">
    <source>
        <dbReference type="ARBA" id="ARBA00004651"/>
    </source>
</evidence>
<evidence type="ECO:0000256" key="7">
    <source>
        <dbReference type="SAM" id="Phobius"/>
    </source>
</evidence>
<dbReference type="GO" id="GO:0005886">
    <property type="term" value="C:plasma membrane"/>
    <property type="evidence" value="ECO:0007669"/>
    <property type="project" value="UniProtKB-SubCell"/>
</dbReference>
<accession>A0A2P7SKK0</accession>
<feature type="domain" description="Major facilitator superfamily (MFS) profile" evidence="8">
    <location>
        <begin position="28"/>
        <end position="528"/>
    </location>
</feature>
<comment type="subcellular location">
    <subcellularLocation>
        <location evidence="1">Cell membrane</location>
        <topology evidence="1">Multi-pass membrane protein</topology>
    </subcellularLocation>
</comment>
<comment type="caution">
    <text evidence="9">The sequence shown here is derived from an EMBL/GenBank/DDBJ whole genome shotgun (WGS) entry which is preliminary data.</text>
</comment>
<feature type="transmembrane region" description="Helical" evidence="7">
    <location>
        <begin position="321"/>
        <end position="341"/>
    </location>
</feature>
<evidence type="ECO:0000256" key="4">
    <source>
        <dbReference type="ARBA" id="ARBA00022692"/>
    </source>
</evidence>
<dbReference type="EMBL" id="PXYL01000002">
    <property type="protein sequence ID" value="PSJ62861.1"/>
    <property type="molecule type" value="Genomic_DNA"/>
</dbReference>
<dbReference type="InterPro" id="IPR020846">
    <property type="entry name" value="MFS_dom"/>
</dbReference>
<dbReference type="PANTHER" id="PTHR23501:SF174">
    <property type="entry name" value="MULTIDRUG EXPORT PROTEIN EMRB-RELATED"/>
    <property type="match status" value="1"/>
</dbReference>
<dbReference type="OrthoDB" id="9812221at2"/>
<dbReference type="NCBIfam" id="TIGR00711">
    <property type="entry name" value="efflux_EmrB"/>
    <property type="match status" value="1"/>
</dbReference>
<evidence type="ECO:0000259" key="8">
    <source>
        <dbReference type="PROSITE" id="PS50850"/>
    </source>
</evidence>
<feature type="transmembrane region" description="Helical" evidence="7">
    <location>
        <begin position="288"/>
        <end position="309"/>
    </location>
</feature>
<evidence type="ECO:0000313" key="10">
    <source>
        <dbReference type="Proteomes" id="UP000240653"/>
    </source>
</evidence>
<feature type="transmembrane region" description="Helical" evidence="7">
    <location>
        <begin position="119"/>
        <end position="141"/>
    </location>
</feature>
<evidence type="ECO:0000256" key="2">
    <source>
        <dbReference type="ARBA" id="ARBA00022448"/>
    </source>
</evidence>
<dbReference type="Gene3D" id="1.20.1720.10">
    <property type="entry name" value="Multidrug resistance protein D"/>
    <property type="match status" value="1"/>
</dbReference>